<name>A0ABR4JMU1_9EURO</name>
<organism evidence="2 3">
    <name type="scientific">Aspergillus pseudodeflectus</name>
    <dbReference type="NCBI Taxonomy" id="176178"/>
    <lineage>
        <taxon>Eukaryota</taxon>
        <taxon>Fungi</taxon>
        <taxon>Dikarya</taxon>
        <taxon>Ascomycota</taxon>
        <taxon>Pezizomycotina</taxon>
        <taxon>Eurotiomycetes</taxon>
        <taxon>Eurotiomycetidae</taxon>
        <taxon>Eurotiales</taxon>
        <taxon>Aspergillaceae</taxon>
        <taxon>Aspergillus</taxon>
        <taxon>Aspergillus subgen. Nidulantes</taxon>
    </lineage>
</organism>
<feature type="compositionally biased region" description="Basic and acidic residues" evidence="1">
    <location>
        <begin position="173"/>
        <end position="189"/>
    </location>
</feature>
<sequence length="189" mass="21451">MLRKIAMVEEEPDDPRLPLAYWAFPFQQQPHDWLAASINCMVQECSVLDIARRNVEPFINEVFNSIRGLNLHGDRQWHPPGAVHGVHAVWEPSSEQSNRQFLPTVHCKVQRRLARHIPRAAGIGSGHVRDEHTDNIVVSIPPAIMSVVLPSLSVSRIAADMSWPSSRSWPSLEPRDPNKYPRRHSTEPS</sequence>
<feature type="region of interest" description="Disordered" evidence="1">
    <location>
        <begin position="163"/>
        <end position="189"/>
    </location>
</feature>
<reference evidence="2 3" key="1">
    <citation type="submission" date="2024-07" db="EMBL/GenBank/DDBJ databases">
        <title>Section-level genome sequencing and comparative genomics of Aspergillus sections Usti and Cavernicolus.</title>
        <authorList>
            <consortium name="Lawrence Berkeley National Laboratory"/>
            <person name="Nybo J.L."/>
            <person name="Vesth T.C."/>
            <person name="Theobald S."/>
            <person name="Frisvad J.C."/>
            <person name="Larsen T.O."/>
            <person name="Kjaerboelling I."/>
            <person name="Rothschild-Mancinelli K."/>
            <person name="Lyhne E.K."/>
            <person name="Kogle M.E."/>
            <person name="Barry K."/>
            <person name="Clum A."/>
            <person name="Na H."/>
            <person name="Ledsgaard L."/>
            <person name="Lin J."/>
            <person name="Lipzen A."/>
            <person name="Kuo A."/>
            <person name="Riley R."/>
            <person name="Mondo S."/>
            <person name="LaButti K."/>
            <person name="Haridas S."/>
            <person name="Pangalinan J."/>
            <person name="Salamov A.A."/>
            <person name="Simmons B.A."/>
            <person name="Magnuson J.K."/>
            <person name="Chen J."/>
            <person name="Drula E."/>
            <person name="Henrissat B."/>
            <person name="Wiebenga A."/>
            <person name="Lubbers R.J."/>
            <person name="Gomes A.C."/>
            <person name="Macurrencykelacurrency M.R."/>
            <person name="Stajich J."/>
            <person name="Grigoriev I.V."/>
            <person name="Mortensen U.H."/>
            <person name="De vries R.P."/>
            <person name="Baker S.E."/>
            <person name="Andersen M.R."/>
        </authorList>
    </citation>
    <scope>NUCLEOTIDE SEQUENCE [LARGE SCALE GENOMIC DNA]</scope>
    <source>
        <strain evidence="2 3">CBS 756.74</strain>
    </source>
</reference>
<dbReference type="GeneID" id="98162069"/>
<protein>
    <submittedName>
        <fullName evidence="2">Uncharacterized protein</fullName>
    </submittedName>
</protein>
<comment type="caution">
    <text evidence="2">The sequence shown here is derived from an EMBL/GenBank/DDBJ whole genome shotgun (WGS) entry which is preliminary data.</text>
</comment>
<evidence type="ECO:0000313" key="2">
    <source>
        <dbReference type="EMBL" id="KAL2841356.1"/>
    </source>
</evidence>
<keyword evidence="3" id="KW-1185">Reference proteome</keyword>
<dbReference type="Proteomes" id="UP001610444">
    <property type="component" value="Unassembled WGS sequence"/>
</dbReference>
<accession>A0ABR4JMU1</accession>
<dbReference type="RefSeq" id="XP_070894542.1">
    <property type="nucleotide sequence ID" value="XM_071046905.1"/>
</dbReference>
<evidence type="ECO:0000313" key="3">
    <source>
        <dbReference type="Proteomes" id="UP001610444"/>
    </source>
</evidence>
<dbReference type="EMBL" id="JBFXLR010000058">
    <property type="protein sequence ID" value="KAL2841356.1"/>
    <property type="molecule type" value="Genomic_DNA"/>
</dbReference>
<gene>
    <name evidence="2" type="ORF">BJX68DRAFT_271230</name>
</gene>
<evidence type="ECO:0000256" key="1">
    <source>
        <dbReference type="SAM" id="MobiDB-lite"/>
    </source>
</evidence>
<proteinExistence type="predicted"/>